<proteinExistence type="inferred from homology"/>
<dbReference type="SUPFAM" id="SSF52540">
    <property type="entry name" value="P-loop containing nucleoside triphosphate hydrolases"/>
    <property type="match status" value="1"/>
</dbReference>
<evidence type="ECO:0000313" key="9">
    <source>
        <dbReference type="Proteomes" id="UP000184221"/>
    </source>
</evidence>
<dbReference type="Pfam" id="PF22740">
    <property type="entry name" value="PapZ_C"/>
    <property type="match status" value="1"/>
</dbReference>
<dbReference type="PIRSF" id="PIRSF005052">
    <property type="entry name" value="P-loopkin"/>
    <property type="match status" value="1"/>
</dbReference>
<keyword evidence="3 4" id="KW-0342">GTP-binding</keyword>
<evidence type="ECO:0000256" key="5">
    <source>
        <dbReference type="SAM" id="MobiDB-lite"/>
    </source>
</evidence>
<dbReference type="EMBL" id="FQXC01000005">
    <property type="protein sequence ID" value="SHH92634.1"/>
    <property type="molecule type" value="Genomic_DNA"/>
</dbReference>
<dbReference type="InterPro" id="IPR027417">
    <property type="entry name" value="P-loop_NTPase"/>
</dbReference>
<dbReference type="InterPro" id="IPR005337">
    <property type="entry name" value="RapZ-like"/>
</dbReference>
<dbReference type="HAMAP" id="MF_00636">
    <property type="entry name" value="RapZ_like"/>
    <property type="match status" value="1"/>
</dbReference>
<evidence type="ECO:0000259" key="6">
    <source>
        <dbReference type="Pfam" id="PF03668"/>
    </source>
</evidence>
<protein>
    <submittedName>
        <fullName evidence="8">UPF0042 nucleotide-binding protein</fullName>
    </submittedName>
</protein>
<dbReference type="Pfam" id="PF03668">
    <property type="entry name" value="RapZ-like_N"/>
    <property type="match status" value="1"/>
</dbReference>
<evidence type="ECO:0000313" key="8">
    <source>
        <dbReference type="EMBL" id="SHH92634.1"/>
    </source>
</evidence>
<sequence>MGNGAAMSVRSRIVLVTGPSGAGRSTAINVLEDVGFEAIDNIPLRIVPHLFDDAPQDRRLAIGIDVRNRDFSMKRLLRLHTDLLKQEDGAVTLLYLDCRPDILVRRFSETRRRHPLSPEETPELGIAQEIALLGPVQARADIVIDTSKLSPHDLKSELHRWFVDSSDQRMAVSLQSFSYKRGIPHGVDMVFDCRFLSNPHWESDLRSKTGLDAEVRDFVMQDTRLAPFLNQITRMLAFLLPEFETEGKTHVSVGFGCTGGQHRSVAVTEDVAQTLAEQGWRVSTHHKELSRREGVATGGVTMPQAGKATR</sequence>
<dbReference type="GO" id="GO:0005525">
    <property type="term" value="F:GTP binding"/>
    <property type="evidence" value="ECO:0007669"/>
    <property type="project" value="UniProtKB-UniRule"/>
</dbReference>
<dbReference type="STRING" id="996342.SAMN05443551_3603"/>
<name>A0A1M5WZN0_9RHOB</name>
<dbReference type="NCBIfam" id="NF003828">
    <property type="entry name" value="PRK05416.1"/>
    <property type="match status" value="1"/>
</dbReference>
<evidence type="ECO:0000256" key="2">
    <source>
        <dbReference type="ARBA" id="ARBA00022840"/>
    </source>
</evidence>
<dbReference type="Proteomes" id="UP000184221">
    <property type="component" value="Unassembled WGS sequence"/>
</dbReference>
<dbReference type="GO" id="GO:0005524">
    <property type="term" value="F:ATP binding"/>
    <property type="evidence" value="ECO:0007669"/>
    <property type="project" value="UniProtKB-UniRule"/>
</dbReference>
<keyword evidence="9" id="KW-1185">Reference proteome</keyword>
<evidence type="ECO:0000256" key="3">
    <source>
        <dbReference type="ARBA" id="ARBA00023134"/>
    </source>
</evidence>
<accession>A0A1M5WZN0</accession>
<evidence type="ECO:0000259" key="7">
    <source>
        <dbReference type="Pfam" id="PF22740"/>
    </source>
</evidence>
<dbReference type="PANTHER" id="PTHR30448:SF0">
    <property type="entry name" value="RNASE ADAPTER PROTEIN RAPZ"/>
    <property type="match status" value="1"/>
</dbReference>
<keyword evidence="1 4" id="KW-0547">Nucleotide-binding</keyword>
<feature type="binding site" evidence="4">
    <location>
        <begin position="18"/>
        <end position="25"/>
    </location>
    <ligand>
        <name>ATP</name>
        <dbReference type="ChEBI" id="CHEBI:30616"/>
    </ligand>
</feature>
<keyword evidence="2 4" id="KW-0067">ATP-binding</keyword>
<gene>
    <name evidence="8" type="ORF">SAMN05443551_3603</name>
</gene>
<dbReference type="AlphaFoldDB" id="A0A1M5WZN0"/>
<dbReference type="PANTHER" id="PTHR30448">
    <property type="entry name" value="RNASE ADAPTER PROTEIN RAPZ"/>
    <property type="match status" value="1"/>
</dbReference>
<feature type="domain" description="RapZ-like N-terminal" evidence="6">
    <location>
        <begin position="13"/>
        <end position="163"/>
    </location>
</feature>
<organism evidence="8 9">
    <name type="scientific">Marivita hallyeonensis</name>
    <dbReference type="NCBI Taxonomy" id="996342"/>
    <lineage>
        <taxon>Bacteria</taxon>
        <taxon>Pseudomonadati</taxon>
        <taxon>Pseudomonadota</taxon>
        <taxon>Alphaproteobacteria</taxon>
        <taxon>Rhodobacterales</taxon>
        <taxon>Roseobacteraceae</taxon>
        <taxon>Marivita</taxon>
    </lineage>
</organism>
<feature type="compositionally biased region" description="Basic and acidic residues" evidence="5">
    <location>
        <begin position="285"/>
        <end position="294"/>
    </location>
</feature>
<dbReference type="InterPro" id="IPR053931">
    <property type="entry name" value="RapZ_C"/>
</dbReference>
<reference evidence="8 9" key="1">
    <citation type="submission" date="2016-11" db="EMBL/GenBank/DDBJ databases">
        <authorList>
            <person name="Jaros S."/>
            <person name="Januszkiewicz K."/>
            <person name="Wedrychowicz H."/>
        </authorList>
    </citation>
    <scope>NUCLEOTIDE SEQUENCE [LARGE SCALE GENOMIC DNA]</scope>
    <source>
        <strain evidence="8 9">DSM 29431</strain>
    </source>
</reference>
<dbReference type="InterPro" id="IPR053930">
    <property type="entry name" value="RapZ-like_N"/>
</dbReference>
<feature type="region of interest" description="Disordered" evidence="5">
    <location>
        <begin position="282"/>
        <end position="310"/>
    </location>
</feature>
<feature type="domain" description="RapZ C-terminal" evidence="7">
    <location>
        <begin position="170"/>
        <end position="289"/>
    </location>
</feature>
<feature type="binding site" evidence="4">
    <location>
        <begin position="65"/>
        <end position="68"/>
    </location>
    <ligand>
        <name>GTP</name>
        <dbReference type="ChEBI" id="CHEBI:37565"/>
    </ligand>
</feature>
<evidence type="ECO:0000256" key="1">
    <source>
        <dbReference type="ARBA" id="ARBA00022741"/>
    </source>
</evidence>
<dbReference type="Gene3D" id="3.40.50.300">
    <property type="entry name" value="P-loop containing nucleotide triphosphate hydrolases"/>
    <property type="match status" value="1"/>
</dbReference>
<evidence type="ECO:0000256" key="4">
    <source>
        <dbReference type="HAMAP-Rule" id="MF_00636"/>
    </source>
</evidence>